<dbReference type="GO" id="GO:0005615">
    <property type="term" value="C:extracellular space"/>
    <property type="evidence" value="ECO:0007669"/>
    <property type="project" value="TreeGrafter"/>
</dbReference>
<dbReference type="SMART" id="SM00832">
    <property type="entry name" value="C8"/>
    <property type="match status" value="3"/>
</dbReference>
<gene>
    <name evidence="10" type="ORF">P4O66_014428</name>
</gene>
<dbReference type="PROSITE" id="PS51233">
    <property type="entry name" value="VWFD"/>
    <property type="match status" value="3"/>
</dbReference>
<reference evidence="10" key="1">
    <citation type="submission" date="2023-03" db="EMBL/GenBank/DDBJ databases">
        <title>Electrophorus voltai genome.</title>
        <authorList>
            <person name="Bian C."/>
        </authorList>
    </citation>
    <scope>NUCLEOTIDE SEQUENCE</scope>
    <source>
        <strain evidence="10">CB-2022</strain>
        <tissue evidence="10">Muscle</tissue>
    </source>
</reference>
<dbReference type="InterPro" id="IPR001007">
    <property type="entry name" value="VWF_dom"/>
</dbReference>
<dbReference type="InterPro" id="IPR050780">
    <property type="entry name" value="Mucin_vWF_Thrombospondin_sf"/>
</dbReference>
<proteinExistence type="predicted"/>
<organism evidence="10 11">
    <name type="scientific">Electrophorus voltai</name>
    <dbReference type="NCBI Taxonomy" id="2609070"/>
    <lineage>
        <taxon>Eukaryota</taxon>
        <taxon>Metazoa</taxon>
        <taxon>Chordata</taxon>
        <taxon>Craniata</taxon>
        <taxon>Vertebrata</taxon>
        <taxon>Euteleostomi</taxon>
        <taxon>Actinopterygii</taxon>
        <taxon>Neopterygii</taxon>
        <taxon>Teleostei</taxon>
        <taxon>Ostariophysi</taxon>
        <taxon>Gymnotiformes</taxon>
        <taxon>Gymnotoidei</taxon>
        <taxon>Gymnotidae</taxon>
        <taxon>Electrophorus</taxon>
    </lineage>
</organism>
<dbReference type="Gene3D" id="2.10.25.10">
    <property type="entry name" value="Laminin"/>
    <property type="match status" value="1"/>
</dbReference>
<evidence type="ECO:0000259" key="9">
    <source>
        <dbReference type="PROSITE" id="PS51233"/>
    </source>
</evidence>
<evidence type="ECO:0000256" key="2">
    <source>
        <dbReference type="ARBA" id="ARBA00022525"/>
    </source>
</evidence>
<protein>
    <submittedName>
        <fullName evidence="10">Uncharacterized protein</fullName>
    </submittedName>
</protein>
<dbReference type="InterPro" id="IPR014853">
    <property type="entry name" value="VWF/SSPO/ZAN-like_Cys-rich_dom"/>
</dbReference>
<keyword evidence="4 6" id="KW-1015">Disulfide bond</keyword>
<dbReference type="SMART" id="SM00216">
    <property type="entry name" value="VWD"/>
    <property type="match status" value="3"/>
</dbReference>
<keyword evidence="5" id="KW-0325">Glycoprotein</keyword>
<evidence type="ECO:0000256" key="1">
    <source>
        <dbReference type="ARBA" id="ARBA00004613"/>
    </source>
</evidence>
<feature type="signal peptide" evidence="7">
    <location>
        <begin position="1"/>
        <end position="22"/>
    </location>
</feature>
<dbReference type="InterPro" id="IPR006207">
    <property type="entry name" value="Cys_knot_C"/>
</dbReference>
<dbReference type="Proteomes" id="UP001239994">
    <property type="component" value="Unassembled WGS sequence"/>
</dbReference>
<dbReference type="GO" id="GO:0031012">
    <property type="term" value="C:extracellular matrix"/>
    <property type="evidence" value="ECO:0007669"/>
    <property type="project" value="TreeGrafter"/>
</dbReference>
<keyword evidence="3" id="KW-0677">Repeat</keyword>
<comment type="caution">
    <text evidence="6">Lacks conserved residue(s) required for the propagation of feature annotation.</text>
</comment>
<dbReference type="Pfam" id="PF08742">
    <property type="entry name" value="C8"/>
    <property type="match status" value="3"/>
</dbReference>
<dbReference type="SMART" id="SM00215">
    <property type="entry name" value="VWC_out"/>
    <property type="match status" value="2"/>
</dbReference>
<feature type="domain" description="VWFD" evidence="9">
    <location>
        <begin position="1384"/>
        <end position="1565"/>
    </location>
</feature>
<evidence type="ECO:0000256" key="6">
    <source>
        <dbReference type="PROSITE-ProRule" id="PRU00039"/>
    </source>
</evidence>
<comment type="caution">
    <text evidence="10">The sequence shown here is derived from an EMBL/GenBank/DDBJ whole genome shotgun (WGS) entry which is preliminary data.</text>
</comment>
<keyword evidence="7" id="KW-0732">Signal</keyword>
<dbReference type="InterPro" id="IPR058753">
    <property type="entry name" value="TIL_OTOGL_Mucin"/>
</dbReference>
<keyword evidence="11" id="KW-1185">Reference proteome</keyword>
<dbReference type="SUPFAM" id="SSF57567">
    <property type="entry name" value="Serine protease inhibitors"/>
    <property type="match status" value="2"/>
</dbReference>
<dbReference type="PANTHER" id="PTHR11339:SF408">
    <property type="entry name" value="MUCIN-5B"/>
    <property type="match status" value="1"/>
</dbReference>
<dbReference type="SMART" id="SM00041">
    <property type="entry name" value="CT"/>
    <property type="match status" value="1"/>
</dbReference>
<evidence type="ECO:0000256" key="3">
    <source>
        <dbReference type="ARBA" id="ARBA00022737"/>
    </source>
</evidence>
<dbReference type="InterPro" id="IPR036084">
    <property type="entry name" value="Ser_inhib-like_sf"/>
</dbReference>
<keyword evidence="2" id="KW-0964">Secreted</keyword>
<dbReference type="CDD" id="cd19941">
    <property type="entry name" value="TIL"/>
    <property type="match status" value="1"/>
</dbReference>
<dbReference type="PROSITE" id="PS01225">
    <property type="entry name" value="CTCK_2"/>
    <property type="match status" value="1"/>
</dbReference>
<dbReference type="InterPro" id="IPR001846">
    <property type="entry name" value="VWF_type-D"/>
</dbReference>
<feature type="domain" description="VWFD" evidence="9">
    <location>
        <begin position="748"/>
        <end position="920"/>
    </location>
</feature>
<evidence type="ECO:0000256" key="4">
    <source>
        <dbReference type="ARBA" id="ARBA00023157"/>
    </source>
</evidence>
<accession>A0AAD8Z2W9</accession>
<dbReference type="SMART" id="SM00214">
    <property type="entry name" value="VWC"/>
    <property type="match status" value="5"/>
</dbReference>
<dbReference type="Gene3D" id="6.20.200.20">
    <property type="match status" value="1"/>
</dbReference>
<dbReference type="Pfam" id="PF00094">
    <property type="entry name" value="VWD"/>
    <property type="match status" value="4"/>
</dbReference>
<dbReference type="Pfam" id="PF23244">
    <property type="entry name" value="VWF"/>
    <property type="match status" value="1"/>
</dbReference>
<dbReference type="PANTHER" id="PTHR11339">
    <property type="entry name" value="EXTRACELLULAR MATRIX GLYCOPROTEIN RELATED"/>
    <property type="match status" value="1"/>
</dbReference>
<dbReference type="Pfam" id="PF25962">
    <property type="entry name" value="TIL_OTOGL_Mucin"/>
    <property type="match status" value="1"/>
</dbReference>
<feature type="disulfide bond" evidence="6">
    <location>
        <begin position="1863"/>
        <end position="1912"/>
    </location>
</feature>
<dbReference type="EMBL" id="JAROKS010000021">
    <property type="protein sequence ID" value="KAK1790541.1"/>
    <property type="molecule type" value="Genomic_DNA"/>
</dbReference>
<evidence type="ECO:0000259" key="8">
    <source>
        <dbReference type="PROSITE" id="PS01225"/>
    </source>
</evidence>
<feature type="chain" id="PRO_5042010933" evidence="7">
    <location>
        <begin position="23"/>
        <end position="1934"/>
    </location>
</feature>
<feature type="domain" description="CTCK" evidence="8">
    <location>
        <begin position="1842"/>
        <end position="1934"/>
    </location>
</feature>
<evidence type="ECO:0000313" key="11">
    <source>
        <dbReference type="Proteomes" id="UP001239994"/>
    </source>
</evidence>
<evidence type="ECO:0000256" key="7">
    <source>
        <dbReference type="SAM" id="SignalP"/>
    </source>
</evidence>
<name>A0AAD8Z2W9_9TELE</name>
<evidence type="ECO:0000313" key="10">
    <source>
        <dbReference type="EMBL" id="KAK1790541.1"/>
    </source>
</evidence>
<dbReference type="SUPFAM" id="SSF57603">
    <property type="entry name" value="FnI-like domain"/>
    <property type="match status" value="1"/>
</dbReference>
<comment type="subcellular location">
    <subcellularLocation>
        <location evidence="1">Secreted</location>
    </subcellularLocation>
</comment>
<feature type="domain" description="VWFD" evidence="9">
    <location>
        <begin position="294"/>
        <end position="462"/>
    </location>
</feature>
<evidence type="ECO:0000256" key="5">
    <source>
        <dbReference type="ARBA" id="ARBA00023180"/>
    </source>
</evidence>
<sequence>MALAGALLGVVVLFSDVCKTFGSGVFQTFNGTLFHVKSTCPFTLTRFTFAGVDCSITVQREPTGLMNRVVILVNKVTTILQNGVVSVEGNRITLPFDHTYQHVYQYGIYIMLKSKVLPFSVTWLSSSGGISSISDCEVMSYAKECRLSKFDTYMQLCLQNMFPKVNINAKCAFIKEIVYLCGNKTHLWSLWRKITLCQEPSCPGDLTYQELGPAFPPTCSNPQPNSDALINTCLPPAGMVVNDRADDFRSVRVTDCPCVHGGKTYAPGQSIISKCQSCVCKEGKWVCSPNACPPRCIIEGQVVTTFDGKQYSLPGKCTYVAAKGLSWTVTIKFSHTDMSIEEMNLDVYNERYTFAPDGVKLGDISIADLSQTEHATVFWQSSMFVQVRTSFGMKMQVQVSPEIQLYLYMPPTERTKGLCGTYNNNTEDDFTTSSGIIENSARPFASSWTVGVCSLDDLPICMNTNNEIFAEDKCAQLTNTSGVFASCHDYVPVNTIAKACVQRICQCTSGLQKCLCVALGNYAKACASQGIDVGDWRAASSCSMTCRGNLRFSYTTQACNRTCRSLSGPDPACEAPGDPVEGCSCLQGSHLNAPDKCSPRALCLCHYPGGTVPPGAHVIDGRKCTCEDGNLQCSKACGTVAPPFPCFFFVNCPHGKVCVHCTQAPVLTTQKTCKSLSQPLSHEENCTSGCYCPEGQYEDHNGSCVTKDKCTCEFSGAVYSSGQSVESNCRSCVCVGGKWDCKGEPCPGVCEVFGNGQYSTFDSKWYRFDGHCQYTLVEDASGLYQFAVRVESVPCCDEALTCSRSISVELQKEVTLTLRDMNVTQKMQAGWHLRTQPLYSVHTVGLHIIITVPELGLTVVWDKQTRVKVQLQARWKGRVRGLCGNFDGKVMNDLLTSSSSVVFGTLEFGNSWKAAVPPCSDATQEVFPCQRHSYCSAWAQRRCMIMHSDTFKDCHLKVDPAPYYEACVLESCSCEFEGKFLGFCTAVAAYAEACSTQNVCINWRTPDLCRTYPVTPESLNTVYCDYYNEEGQYSWHYEPCGQIKTCGKNNAFTGKLEGCYPRCPPEMPFYDENTRQCSSLDRCTCYFNSTVIGPGDSITTPNECWLVGILFAMLNEIGAYNYSNYNYTSNNLYINPTHHKYNRRAYNYSNYNYPVTTSHINPTHHKYNRRAYNSSNYNYSINNLYNQPHTSQVQQKSYNFSNYNYSINNLYINPTHHKYNRRAYNYSNYNYSSNNLYINPTHHKTTEEPTTPVTTTIPLTTLQYPTHHKYNRRVYNFSNYNYSINNLYINPTHHKYNRRAYNYSNYNYPLTTSTSTPHITNTTEEPTTHGTEWTEDCFRKACRNGVIEMRPVTCPPQIIPQCPRDLMLQVKDEQGCCDIWQCNCQCDVYGDPHYVSFSGTSFDFMDNCTYVLVEEIKPRHHLSIVVDNYYCNSELFGSCAKGIILKYLGSVVTLQVNDNEYTVEATLNDRVVQPPHEENGIRFESGDYQVSVYIDEIRSRVSLTPANTLEIILAMEHFYENTQGQCGICGGASCVRRSGQIESDDCCDKTAYHWIEEDPAKLYCAHAPRNVPCSPVSPSTMPSLPPTTPSCVAPLCDLLRHELFHECAKNIDMEVLVQNCRFDYCLARSKSSMCSPLEHLAEQCKKMGFCVYWRNLTNGICNVTCPEGMNFDECHRTTNDVCHGGVRVPGKVMDNFHSGCFCPDNQLLADKHKKICVSECTNCRGPLGEPMPVGATWESNCHVCTCNNQTQTEECWPKPPAPTPTCSENSTLVLDCCNNQICVEKTCEYNGRTFKVGDVWTDQLEPCITLHCTSAGTEIERRVCPQQSCSEGLRVWDEDQCCYTCNITCSVQESRMTVMVENCKQEVTLPICEGFCQSHSMWVRSGEVLQLQQDPQCCQESSYEIRKLSLSCGGAMPTSYSYKHITGCECKSAS</sequence>